<dbReference type="SUPFAM" id="SSF81901">
    <property type="entry name" value="HCP-like"/>
    <property type="match status" value="1"/>
</dbReference>
<evidence type="ECO:0000313" key="2">
    <source>
        <dbReference type="Proteomes" id="UP001175001"/>
    </source>
</evidence>
<proteinExistence type="predicted"/>
<dbReference type="InterPro" id="IPR011990">
    <property type="entry name" value="TPR-like_helical_dom_sf"/>
</dbReference>
<evidence type="ECO:0000313" key="1">
    <source>
        <dbReference type="EMBL" id="KAK0637748.1"/>
    </source>
</evidence>
<dbReference type="Gene3D" id="1.25.40.10">
    <property type="entry name" value="Tetratricopeptide repeat domain"/>
    <property type="match status" value="1"/>
</dbReference>
<dbReference type="EMBL" id="JAUJDW010000115">
    <property type="protein sequence ID" value="KAK0637748.1"/>
    <property type="molecule type" value="Genomic_DNA"/>
</dbReference>
<reference evidence="1" key="1">
    <citation type="submission" date="2023-06" db="EMBL/GenBank/DDBJ databases">
        <title>Multi-omics analyses reveal the molecular pathogenesis toolkit of Lasiodiplodia hormozganensis, a cross-kingdom pathogen.</title>
        <authorList>
            <person name="Felix C."/>
            <person name="Meneses R."/>
            <person name="Goncalves M.F.M."/>
            <person name="Tilleman L."/>
            <person name="Duarte A.S."/>
            <person name="Jorrin-Novo J.V."/>
            <person name="Van De Peer Y."/>
            <person name="Deforce D."/>
            <person name="Van Nieuwerburgh F."/>
            <person name="Esteves A.C."/>
            <person name="Alves A."/>
        </authorList>
    </citation>
    <scope>NUCLEOTIDE SEQUENCE</scope>
    <source>
        <strain evidence="1">CBS 339.90</strain>
    </source>
</reference>
<name>A0AA40CHH5_9PEZI</name>
<protein>
    <submittedName>
        <fullName evidence="1">Uncharacterized protein</fullName>
    </submittedName>
</protein>
<organism evidence="1 2">
    <name type="scientific">Lasiodiplodia hormozganensis</name>
    <dbReference type="NCBI Taxonomy" id="869390"/>
    <lineage>
        <taxon>Eukaryota</taxon>
        <taxon>Fungi</taxon>
        <taxon>Dikarya</taxon>
        <taxon>Ascomycota</taxon>
        <taxon>Pezizomycotina</taxon>
        <taxon>Dothideomycetes</taxon>
        <taxon>Dothideomycetes incertae sedis</taxon>
        <taxon>Botryosphaeriales</taxon>
        <taxon>Botryosphaeriaceae</taxon>
        <taxon>Lasiodiplodia</taxon>
    </lineage>
</organism>
<comment type="caution">
    <text evidence="1">The sequence shown here is derived from an EMBL/GenBank/DDBJ whole genome shotgun (WGS) entry which is preliminary data.</text>
</comment>
<keyword evidence="2" id="KW-1185">Reference proteome</keyword>
<dbReference type="Proteomes" id="UP001175001">
    <property type="component" value="Unassembled WGS sequence"/>
</dbReference>
<accession>A0AA40CHH5</accession>
<dbReference type="AlphaFoldDB" id="A0AA40CHH5"/>
<gene>
    <name evidence="1" type="ORF">DIS24_g10510</name>
</gene>
<sequence length="407" mass="46744">MEVLGKMRDLGSELNGATVKKLCLDHQVAIDDLPFIARACLYPRNTDPVRKLGKSVLIYASANESADATLRLLRSAMIHDKGVTSRLRQAYNSPELAVARNHLRKLVEENHPEAMVLQARRFSETGQRKEAIAMLRAAIESGATALQPYDDDAASMHKKYSSLFLQDLDESRTESPWTTLAKLERDEGNETEAEEAFQLGADKDDDPRAFQALASTVPRYSRTWFEYMTKAASSGSWTAAKYLGEFYTAPLASIPVEDEELRTQMQHLEENDHKIEWWYYYLNNRELELIGEPPGTKVVGADFWRGYHDPDLDSATYMVELNQRQALALEWYEIAWRGQATFSDDRDLSINLAIQEIIEKALPHSGELKHTWTAKKRHHDLHHWTDESRMFENFMVAFDDLKKRIFR</sequence>